<organism evidence="1 2">
    <name type="scientific">Aspergillus vadensis (strain CBS 113365 / IMI 142717 / IBT 24658)</name>
    <dbReference type="NCBI Taxonomy" id="1448311"/>
    <lineage>
        <taxon>Eukaryota</taxon>
        <taxon>Fungi</taxon>
        <taxon>Dikarya</taxon>
        <taxon>Ascomycota</taxon>
        <taxon>Pezizomycotina</taxon>
        <taxon>Eurotiomycetes</taxon>
        <taxon>Eurotiomycetidae</taxon>
        <taxon>Eurotiales</taxon>
        <taxon>Aspergillaceae</taxon>
        <taxon>Aspergillus</taxon>
        <taxon>Aspergillus subgen. Circumdati</taxon>
    </lineage>
</organism>
<dbReference type="GeneID" id="37214277"/>
<sequence>MSLGAALLSARHSFHANDLAPNDSAANNSLVQPQACPSATNMTSLYGSGLLGSGGNVVPKSSRPGAHGLRTWRTREAPSLPVASLYCSTQCIAHVSYCAALARAFSNPVFVLFATTRSRFSDLIVNTNDVRALMAVGRSETCPKWEHSI</sequence>
<dbReference type="AlphaFoldDB" id="A0A319AVD3"/>
<gene>
    <name evidence="1" type="ORF">BO88DRAFT_438799</name>
</gene>
<proteinExistence type="predicted"/>
<evidence type="ECO:0000313" key="2">
    <source>
        <dbReference type="Proteomes" id="UP000248405"/>
    </source>
</evidence>
<reference evidence="1" key="1">
    <citation type="submission" date="2016-12" db="EMBL/GenBank/DDBJ databases">
        <title>The genomes of Aspergillus section Nigri reveals drivers in fungal speciation.</title>
        <authorList>
            <consortium name="DOE Joint Genome Institute"/>
            <person name="Vesth T.C."/>
            <person name="Nybo J."/>
            <person name="Theobald S."/>
            <person name="Brandl J."/>
            <person name="Frisvad J.C."/>
            <person name="Nielsen K.F."/>
            <person name="Lyhne E.K."/>
            <person name="Kogle M.E."/>
            <person name="Kuo A."/>
            <person name="Riley R."/>
            <person name="Clum A."/>
            <person name="Nolan M."/>
            <person name="Lipzen A."/>
            <person name="Salamov A."/>
            <person name="Henrissat B."/>
            <person name="Wiebenga A."/>
            <person name="De Vries R.P."/>
            <person name="Grigoriev I.V."/>
            <person name="Mortensen U.H."/>
            <person name="Andersen M.R."/>
            <person name="Baker S.E."/>
        </authorList>
    </citation>
    <scope>NUCLEOTIDE SEQUENCE [LARGE SCALE GENOMIC DNA]</scope>
    <source>
        <strain evidence="1">CBS 113365</strain>
    </source>
</reference>
<protein>
    <submittedName>
        <fullName evidence="1">Uncharacterized protein</fullName>
    </submittedName>
</protein>
<evidence type="ECO:0000313" key="1">
    <source>
        <dbReference type="EMBL" id="PYH64336.1"/>
    </source>
</evidence>
<keyword evidence="2" id="KW-1185">Reference proteome</keyword>
<dbReference type="Proteomes" id="UP000248405">
    <property type="component" value="Unassembled WGS sequence"/>
</dbReference>
<dbReference type="RefSeq" id="XP_025558130.1">
    <property type="nucleotide sequence ID" value="XM_025709685.1"/>
</dbReference>
<dbReference type="EMBL" id="KZ821644">
    <property type="protein sequence ID" value="PYH64336.1"/>
    <property type="molecule type" value="Genomic_DNA"/>
</dbReference>
<name>A0A319AVD3_ASPVC</name>
<accession>A0A319AVD3</accession>